<gene>
    <name evidence="1" type="ORF">CBER1_00587</name>
</gene>
<organism evidence="1 2">
    <name type="scientific">Cercospora berteroae</name>
    <dbReference type="NCBI Taxonomy" id="357750"/>
    <lineage>
        <taxon>Eukaryota</taxon>
        <taxon>Fungi</taxon>
        <taxon>Dikarya</taxon>
        <taxon>Ascomycota</taxon>
        <taxon>Pezizomycotina</taxon>
        <taxon>Dothideomycetes</taxon>
        <taxon>Dothideomycetidae</taxon>
        <taxon>Mycosphaerellales</taxon>
        <taxon>Mycosphaerellaceae</taxon>
        <taxon>Cercospora</taxon>
    </lineage>
</organism>
<proteinExistence type="predicted"/>
<accession>A0A2S6CBG8</accession>
<name>A0A2S6CBG8_9PEZI</name>
<dbReference type="OrthoDB" id="3645549at2759"/>
<sequence>MPGLSDELSIIVDGIAAAIHSSLKKLVSNKIADPPMKNQVELDIAGMRDQILANVKYLHPLLAGADVVEGAEFEVLTVGVGTSVSASVVFTKNELRRVFILGPDAEGEANALRKLLGMTSALLCRKWTGFYSPGNGWKAVRLEGQGKSYYFDNPAMSTRATGELPDMGDNIVTAINKSMDKAIEAKIVAVMEESVEKMVETKVAAALKAASNKGEKSEPELEGASIRDQILTNASFLYQLLGGLDSDGHSFELVTCGVGAKVAGCVVYMDDGCRHVLLRGPEGRGEPKALQELLAMTSQLMHDKWTEFFRPADSWKQVDGRGNSYYCTAKR</sequence>
<comment type="caution">
    <text evidence="1">The sequence shown here is derived from an EMBL/GenBank/DDBJ whole genome shotgun (WGS) entry which is preliminary data.</text>
</comment>
<dbReference type="AlphaFoldDB" id="A0A2S6CBG8"/>
<dbReference type="Proteomes" id="UP000237631">
    <property type="component" value="Unassembled WGS sequence"/>
</dbReference>
<reference evidence="2" key="1">
    <citation type="journal article" date="2017" name="bioRxiv">
        <title>Conservation of a gene cluster reveals novel cercosporin biosynthetic mechanisms and extends production to the genus Colletotrichum.</title>
        <authorList>
            <person name="de Jonge R."/>
            <person name="Ebert M.K."/>
            <person name="Huitt-Roehl C.R."/>
            <person name="Pal P."/>
            <person name="Suttle J.C."/>
            <person name="Spanner R.E."/>
            <person name="Neubauer J.D."/>
            <person name="Jurick W.M.II."/>
            <person name="Stott K.A."/>
            <person name="Secor G.A."/>
            <person name="Thomma B.P.H.J."/>
            <person name="Van de Peer Y."/>
            <person name="Townsend C.A."/>
            <person name="Bolton M.D."/>
        </authorList>
    </citation>
    <scope>NUCLEOTIDE SEQUENCE [LARGE SCALE GENOMIC DNA]</scope>
    <source>
        <strain evidence="2">CBS538.71</strain>
    </source>
</reference>
<dbReference type="EMBL" id="PNEN01000503">
    <property type="protein sequence ID" value="PPJ57078.1"/>
    <property type="molecule type" value="Genomic_DNA"/>
</dbReference>
<evidence type="ECO:0000313" key="2">
    <source>
        <dbReference type="Proteomes" id="UP000237631"/>
    </source>
</evidence>
<protein>
    <submittedName>
        <fullName evidence="1">Uncharacterized protein</fullName>
    </submittedName>
</protein>
<keyword evidence="2" id="KW-1185">Reference proteome</keyword>
<evidence type="ECO:0000313" key="1">
    <source>
        <dbReference type="EMBL" id="PPJ57078.1"/>
    </source>
</evidence>